<feature type="compositionally biased region" description="Basic and acidic residues" evidence="1">
    <location>
        <begin position="68"/>
        <end position="77"/>
    </location>
</feature>
<gene>
    <name evidence="2" type="ORF">BDV25DRAFT_155680</name>
</gene>
<reference evidence="2 3" key="1">
    <citation type="submission" date="2019-04" db="EMBL/GenBank/DDBJ databases">
        <title>Friends and foes A comparative genomics study of 23 Aspergillus species from section Flavi.</title>
        <authorList>
            <consortium name="DOE Joint Genome Institute"/>
            <person name="Kjaerbolling I."/>
            <person name="Vesth T."/>
            <person name="Frisvad J.C."/>
            <person name="Nybo J.L."/>
            <person name="Theobald S."/>
            <person name="Kildgaard S."/>
            <person name="Isbrandt T."/>
            <person name="Kuo A."/>
            <person name="Sato A."/>
            <person name="Lyhne E.K."/>
            <person name="Kogle M.E."/>
            <person name="Wiebenga A."/>
            <person name="Kun R.S."/>
            <person name="Lubbers R.J."/>
            <person name="Makela M.R."/>
            <person name="Barry K."/>
            <person name="Chovatia M."/>
            <person name="Clum A."/>
            <person name="Daum C."/>
            <person name="Haridas S."/>
            <person name="He G."/>
            <person name="LaButti K."/>
            <person name="Lipzen A."/>
            <person name="Mondo S."/>
            <person name="Riley R."/>
            <person name="Salamov A."/>
            <person name="Simmons B.A."/>
            <person name="Magnuson J.K."/>
            <person name="Henrissat B."/>
            <person name="Mortensen U.H."/>
            <person name="Larsen T.O."/>
            <person name="Devries R.P."/>
            <person name="Grigoriev I.V."/>
            <person name="Machida M."/>
            <person name="Baker S.E."/>
            <person name="Andersen M.R."/>
        </authorList>
    </citation>
    <scope>NUCLEOTIDE SEQUENCE [LARGE SCALE GENOMIC DNA]</scope>
    <source>
        <strain evidence="2 3">IBT 18842</strain>
    </source>
</reference>
<proteinExistence type="predicted"/>
<dbReference type="AlphaFoldDB" id="A0A5N6TTX0"/>
<dbReference type="Proteomes" id="UP000325780">
    <property type="component" value="Unassembled WGS sequence"/>
</dbReference>
<dbReference type="EMBL" id="ML742112">
    <property type="protein sequence ID" value="KAE8149816.1"/>
    <property type="molecule type" value="Genomic_DNA"/>
</dbReference>
<feature type="region of interest" description="Disordered" evidence="1">
    <location>
        <begin position="24"/>
        <end position="77"/>
    </location>
</feature>
<accession>A0A5N6TTX0</accession>
<evidence type="ECO:0000313" key="3">
    <source>
        <dbReference type="Proteomes" id="UP000325780"/>
    </source>
</evidence>
<organism evidence="2 3">
    <name type="scientific">Aspergillus avenaceus</name>
    <dbReference type="NCBI Taxonomy" id="36643"/>
    <lineage>
        <taxon>Eukaryota</taxon>
        <taxon>Fungi</taxon>
        <taxon>Dikarya</taxon>
        <taxon>Ascomycota</taxon>
        <taxon>Pezizomycotina</taxon>
        <taxon>Eurotiomycetes</taxon>
        <taxon>Eurotiomycetidae</taxon>
        <taxon>Eurotiales</taxon>
        <taxon>Aspergillaceae</taxon>
        <taxon>Aspergillus</taxon>
        <taxon>Aspergillus subgen. Circumdati</taxon>
    </lineage>
</organism>
<evidence type="ECO:0000256" key="1">
    <source>
        <dbReference type="SAM" id="MobiDB-lite"/>
    </source>
</evidence>
<evidence type="ECO:0000313" key="2">
    <source>
        <dbReference type="EMBL" id="KAE8149816.1"/>
    </source>
</evidence>
<name>A0A5N6TTX0_ASPAV</name>
<sequence length="77" mass="8674">MPVRSSLDGFTELEARVHPINAINESDFPDLPDPPQVEGVSHWNPKQKKKSIGRRPEGANIQSDEVSDDGHRQESWN</sequence>
<keyword evidence="3" id="KW-1185">Reference proteome</keyword>
<protein>
    <submittedName>
        <fullName evidence="2">Uncharacterized protein</fullName>
    </submittedName>
</protein>